<feature type="transmembrane region" description="Helical" evidence="13">
    <location>
        <begin position="695"/>
        <end position="719"/>
    </location>
</feature>
<feature type="transmembrane region" description="Helical" evidence="13">
    <location>
        <begin position="1190"/>
        <end position="1208"/>
    </location>
</feature>
<evidence type="ECO:0000256" key="4">
    <source>
        <dbReference type="ARBA" id="ARBA00022692"/>
    </source>
</evidence>
<keyword evidence="4 13" id="KW-0812">Transmembrane</keyword>
<keyword evidence="6 13" id="KW-0547">Nucleotide-binding</keyword>
<dbReference type="Pfam" id="PF13246">
    <property type="entry name" value="Cation_ATPase"/>
    <property type="match status" value="1"/>
</dbReference>
<accession>A0A642UCN1</accession>
<dbReference type="Proteomes" id="UP000761534">
    <property type="component" value="Unassembled WGS sequence"/>
</dbReference>
<dbReference type="PROSITE" id="PS00154">
    <property type="entry name" value="ATPASE_E1_E2"/>
    <property type="match status" value="1"/>
</dbReference>
<dbReference type="Gene3D" id="3.40.1110.10">
    <property type="entry name" value="Calcium-transporting ATPase, cytoplasmic domain N"/>
    <property type="match status" value="1"/>
</dbReference>
<organism evidence="17 18">
    <name type="scientific">Trichomonascus ciferrii</name>
    <dbReference type="NCBI Taxonomy" id="44093"/>
    <lineage>
        <taxon>Eukaryota</taxon>
        <taxon>Fungi</taxon>
        <taxon>Dikarya</taxon>
        <taxon>Ascomycota</taxon>
        <taxon>Saccharomycotina</taxon>
        <taxon>Dipodascomycetes</taxon>
        <taxon>Dipodascales</taxon>
        <taxon>Trichomonascaceae</taxon>
        <taxon>Trichomonascus</taxon>
        <taxon>Trichomonascus ciferrii complex</taxon>
    </lineage>
</organism>
<dbReference type="Pfam" id="PF00122">
    <property type="entry name" value="E1-E2_ATPase"/>
    <property type="match status" value="1"/>
</dbReference>
<evidence type="ECO:0000256" key="3">
    <source>
        <dbReference type="ARBA" id="ARBA00022553"/>
    </source>
</evidence>
<evidence type="ECO:0000256" key="7">
    <source>
        <dbReference type="ARBA" id="ARBA00022840"/>
    </source>
</evidence>
<evidence type="ECO:0000256" key="11">
    <source>
        <dbReference type="ARBA" id="ARBA00023136"/>
    </source>
</evidence>
<gene>
    <name evidence="17" type="ORF">TRICI_006839</name>
</gene>
<dbReference type="NCBIfam" id="TIGR01657">
    <property type="entry name" value="P-ATPase-V"/>
    <property type="match status" value="1"/>
</dbReference>
<evidence type="ECO:0000313" key="18">
    <source>
        <dbReference type="Proteomes" id="UP000761534"/>
    </source>
</evidence>
<evidence type="ECO:0000256" key="2">
    <source>
        <dbReference type="ARBA" id="ARBA00006000"/>
    </source>
</evidence>
<dbReference type="SFLD" id="SFLDF00027">
    <property type="entry name" value="p-type_atpase"/>
    <property type="match status" value="1"/>
</dbReference>
<dbReference type="PROSITE" id="PS01229">
    <property type="entry name" value="COF_2"/>
    <property type="match status" value="1"/>
</dbReference>
<dbReference type="SUPFAM" id="SSF81665">
    <property type="entry name" value="Calcium ATPase, transmembrane domain M"/>
    <property type="match status" value="1"/>
</dbReference>
<dbReference type="InterPro" id="IPR023214">
    <property type="entry name" value="HAD_sf"/>
</dbReference>
<comment type="similarity">
    <text evidence="2 13">Belongs to the cation transport ATPase (P-type) (TC 3.A.3) family. Type V subfamily.</text>
</comment>
<keyword evidence="7 13" id="KW-0067">ATP-binding</keyword>
<feature type="transmembrane region" description="Helical" evidence="13">
    <location>
        <begin position="1370"/>
        <end position="1400"/>
    </location>
</feature>
<feature type="transmembrane region" description="Helical" evidence="13">
    <location>
        <begin position="1301"/>
        <end position="1319"/>
    </location>
</feature>
<dbReference type="SFLD" id="SFLDG00002">
    <property type="entry name" value="C1.7:_P-type_atpase_like"/>
    <property type="match status" value="1"/>
</dbReference>
<feature type="transmembrane region" description="Helical" evidence="13">
    <location>
        <begin position="1331"/>
        <end position="1350"/>
    </location>
</feature>
<dbReference type="PANTHER" id="PTHR45630:SF8">
    <property type="entry name" value="CATION-TRANSPORTING ATPASE"/>
    <property type="match status" value="1"/>
</dbReference>
<dbReference type="Pfam" id="PF12409">
    <property type="entry name" value="P5-ATPase"/>
    <property type="match status" value="1"/>
</dbReference>
<evidence type="ECO:0000256" key="8">
    <source>
        <dbReference type="ARBA" id="ARBA00022842"/>
    </source>
</evidence>
<evidence type="ECO:0000256" key="5">
    <source>
        <dbReference type="ARBA" id="ARBA00022723"/>
    </source>
</evidence>
<comment type="subcellular location">
    <subcellularLocation>
        <location evidence="1 13">Membrane</location>
        <topology evidence="1 13">Multi-pass membrane protein</topology>
    </subcellularLocation>
</comment>
<dbReference type="GO" id="GO:0016020">
    <property type="term" value="C:membrane"/>
    <property type="evidence" value="ECO:0007669"/>
    <property type="project" value="UniProtKB-SubCell"/>
</dbReference>
<feature type="transmembrane region" description="Helical" evidence="13">
    <location>
        <begin position="1254"/>
        <end position="1276"/>
    </location>
</feature>
<evidence type="ECO:0000256" key="1">
    <source>
        <dbReference type="ARBA" id="ARBA00004141"/>
    </source>
</evidence>
<dbReference type="InterPro" id="IPR036412">
    <property type="entry name" value="HAD-like_sf"/>
</dbReference>
<evidence type="ECO:0000256" key="6">
    <source>
        <dbReference type="ARBA" id="ARBA00022741"/>
    </source>
</evidence>
<feature type="transmembrane region" description="Helical" evidence="13">
    <location>
        <begin position="500"/>
        <end position="518"/>
    </location>
</feature>
<keyword evidence="3" id="KW-0597">Phosphoprotein</keyword>
<feature type="compositionally biased region" description="Low complexity" evidence="14">
    <location>
        <begin position="372"/>
        <end position="386"/>
    </location>
</feature>
<comment type="catalytic activity">
    <reaction evidence="12 13">
        <text>ATP + H2O = ADP + phosphate + H(+)</text>
        <dbReference type="Rhea" id="RHEA:13065"/>
        <dbReference type="ChEBI" id="CHEBI:15377"/>
        <dbReference type="ChEBI" id="CHEBI:15378"/>
        <dbReference type="ChEBI" id="CHEBI:30616"/>
        <dbReference type="ChEBI" id="CHEBI:43474"/>
        <dbReference type="ChEBI" id="CHEBI:456216"/>
    </reaction>
</comment>
<dbReference type="VEuPathDB" id="FungiDB:TRICI_006839"/>
<dbReference type="InterPro" id="IPR023298">
    <property type="entry name" value="ATPase_P-typ_TM_dom_sf"/>
</dbReference>
<evidence type="ECO:0000256" key="10">
    <source>
        <dbReference type="ARBA" id="ARBA00022989"/>
    </source>
</evidence>
<dbReference type="FunFam" id="2.70.150.10:FF:000119">
    <property type="entry name" value="Cation-transporting ATPase"/>
    <property type="match status" value="1"/>
</dbReference>
<dbReference type="SFLD" id="SFLDS00003">
    <property type="entry name" value="Haloacid_Dehalogenase"/>
    <property type="match status" value="1"/>
</dbReference>
<proteinExistence type="inferred from homology"/>
<dbReference type="Gene3D" id="1.20.1110.10">
    <property type="entry name" value="Calcium-transporting ATPase, transmembrane domain"/>
    <property type="match status" value="1"/>
</dbReference>
<dbReference type="GO" id="GO:0019829">
    <property type="term" value="F:ATPase-coupled monoatomic cation transmembrane transporter activity"/>
    <property type="evidence" value="ECO:0007669"/>
    <property type="project" value="UniProtKB-UniRule"/>
</dbReference>
<dbReference type="SUPFAM" id="SSF81660">
    <property type="entry name" value="Metal cation-transporting ATPase, ATP-binding domain N"/>
    <property type="match status" value="1"/>
</dbReference>
<evidence type="ECO:0000256" key="9">
    <source>
        <dbReference type="ARBA" id="ARBA00022967"/>
    </source>
</evidence>
<feature type="region of interest" description="Disordered" evidence="14">
    <location>
        <begin position="351"/>
        <end position="396"/>
    </location>
</feature>
<keyword evidence="10 13" id="KW-1133">Transmembrane helix</keyword>
<evidence type="ECO:0000256" key="13">
    <source>
        <dbReference type="RuleBase" id="RU362082"/>
    </source>
</evidence>
<name>A0A642UCN1_9ASCO</name>
<feature type="domain" description="P-type ATPase A" evidence="15">
    <location>
        <begin position="536"/>
        <end position="678"/>
    </location>
</feature>
<dbReference type="FunFam" id="3.40.50.1000:FF:000068">
    <property type="entry name" value="Cation-transporting ATPase"/>
    <property type="match status" value="1"/>
</dbReference>
<dbReference type="GO" id="GO:0046872">
    <property type="term" value="F:metal ion binding"/>
    <property type="evidence" value="ECO:0007669"/>
    <property type="project" value="UniProtKB-UniRule"/>
</dbReference>
<dbReference type="InterPro" id="IPR001757">
    <property type="entry name" value="P_typ_ATPase"/>
</dbReference>
<dbReference type="GO" id="GO:0005524">
    <property type="term" value="F:ATP binding"/>
    <property type="evidence" value="ECO:0007669"/>
    <property type="project" value="UniProtKB-UniRule"/>
</dbReference>
<feature type="transmembrane region" description="Helical" evidence="13">
    <location>
        <begin position="280"/>
        <end position="298"/>
    </location>
</feature>
<dbReference type="Gene3D" id="2.70.150.10">
    <property type="entry name" value="Calcium-transporting ATPase, cytoplasmic transduction domain A"/>
    <property type="match status" value="1"/>
</dbReference>
<sequence length="1427" mass="163103">MATNDHPDGSRQPLSSSARDDYYYSHYAESANDQLFSGPMYESIPSSYSTLHHRRHSTRSRSNSVMSNDNFRRESIESTGFGAPGVERTNSITTRASIDDHNEHLPSFGRPRSESRSSFSFRFFTQDEVEQAEGASTVRNEVDPVEYEVYWRENEESGFEDDEPIYPNPHQHPGRYSFEASQRPSFDHPPRSLREGEDTDTNYPFTEEPQRPSHWRRRSSAFDEVSSEEPLLGMDKQSEYDPFAHYHYTYPSSRLQQRFYISEEDLVIVFAGYKSSTLRSLLYTFLCISTFGMAYLVLRWLPRLRVACIGTPCPLGSCDWVVIENQWGELAIEDIQSIKYNRSISTVFTSDNEKDEMEDDRNNPFSQEDFPSSSSSSINKNRGSSSSEEDDDDGMFMDPDPAMPALRWVEYRYIKFIYHPGEDIFMTNLDWVDRNWDNPDVVFEGLDSDIHEERQLVFGENMVDVNEKTSLQLLIDEVLHPFYVFQVFSVILWAFDEYYYYASCIFFISVISVANTLFETKRTLRRLREMSRFVCEVRVYRNSFWKTVPSSELVPGDIYEVSDPSLTVFPCDSVLLSGDCIVNESMLTGESVPVSKLPMAEDNYYYLGRRGTVEQGSNVSPHVARNFLYSGTKIIRVRRPTGDDTAEEANNPDSLDVALAMVVRTGFATTKGSLVRSMLFPKPSGFKFYEDSFKYIGVMAIIAVLGFIACTFDFIKMHLPTHLIVLRSLDLITIVVPPALPATLTIGTNISLSRLRAKEIFCISPNRVNVGGKLDVVCFDKTGTLTEDGLDVLGIRVIEDEHCQLSGLYEDLRDHEEEQSDDVLTRTLATCHSLKKLSDGEMIGDPLDIKMFEFTEWEFEETNDGPRPTQTSRSPDGSKVLETIKQFEFVSQLRRMSVLTRDSNNPNDVHVYVKGAPEVMIDICLGNTIPYDYKEQLEYYTHRGYRVIACATKTYQGYTETQDIEALDRTTVENDLKFIGFIIFENKLKEQTASSIKQLTDANIRTVMCTGDNVLTAISVGKECHMIKRECQIFIPHFDQHTNELQWECIDDREAKFDSNMMEPVSRYRDEYYTLAVTGDAFRYLLQYGTDHQIEQMLIQGDVFARMSPDEKHELVEKLQGLDYTVGFCGDGANDCGALKAADVGISLSEAEASVAAPFTSSIFEISCVMDVIKEGRCALATSFSCFKYMSMYSAIQFVSVSILYSLGSNLGDFQFLWIDLFLILPIAIFMAWAKPFDKLSKKRPTANLVSRKVLIPLIGQIILYAIFQVAIWRLVQSEKWYSPPIRGGEDDEVQSSDNSALFIGSCLQYIFIAIVLTVGPPYRQPMHKNIPFMATVTFTFCFTLLITVFDQDSWFGQLMMMSNLSWSYVMKLLFVMLLNFALSMICEQHIFPFIAAIFMSFKRFIGVGKTQSRKRYKILRDYIPSV</sequence>
<evidence type="ECO:0000259" key="16">
    <source>
        <dbReference type="Pfam" id="PF12409"/>
    </source>
</evidence>
<dbReference type="EC" id="7.2.2.-" evidence="13"/>
<dbReference type="GO" id="GO:0016887">
    <property type="term" value="F:ATP hydrolysis activity"/>
    <property type="evidence" value="ECO:0007669"/>
    <property type="project" value="InterPro"/>
</dbReference>
<dbReference type="InterPro" id="IPR047819">
    <property type="entry name" value="P5A-ATPase_N"/>
</dbReference>
<dbReference type="GO" id="GO:0015662">
    <property type="term" value="F:P-type ion transporter activity"/>
    <property type="evidence" value="ECO:0007669"/>
    <property type="project" value="InterPro"/>
</dbReference>
<protein>
    <recommendedName>
        <fullName evidence="13">Cation-transporting ATPase</fullName>
        <ecNumber evidence="13">7.2.2.-</ecNumber>
    </recommendedName>
</protein>
<dbReference type="SUPFAM" id="SSF81653">
    <property type="entry name" value="Calcium ATPase, transduction domain A"/>
    <property type="match status" value="1"/>
</dbReference>
<evidence type="ECO:0000313" key="17">
    <source>
        <dbReference type="EMBL" id="KAA8896754.1"/>
    </source>
</evidence>
<dbReference type="InterPro" id="IPR018303">
    <property type="entry name" value="ATPase_P-typ_P_site"/>
</dbReference>
<dbReference type="InterPro" id="IPR006544">
    <property type="entry name" value="P-type_TPase_V"/>
</dbReference>
<dbReference type="GO" id="GO:0006874">
    <property type="term" value="P:intracellular calcium ion homeostasis"/>
    <property type="evidence" value="ECO:0007669"/>
    <property type="project" value="TreeGrafter"/>
</dbReference>
<comment type="caution">
    <text evidence="17">The sequence shown here is derived from an EMBL/GenBank/DDBJ whole genome shotgun (WGS) entry which is preliminary data.</text>
</comment>
<dbReference type="OrthoDB" id="48943at2759"/>
<reference evidence="17" key="1">
    <citation type="journal article" date="2019" name="G3 (Bethesda)">
        <title>Genome Assemblies of Two Rare Opportunistic Yeast Pathogens: Diutina rugosa (syn. Candida rugosa) and Trichomonascus ciferrii (syn. Candida ciferrii).</title>
        <authorList>
            <person name="Mixao V."/>
            <person name="Saus E."/>
            <person name="Hansen A.P."/>
            <person name="Lass-Florl C."/>
            <person name="Gabaldon T."/>
        </authorList>
    </citation>
    <scope>NUCLEOTIDE SEQUENCE</scope>
    <source>
        <strain evidence="17">CBS 4856</strain>
    </source>
</reference>
<dbReference type="EMBL" id="SWFS01000575">
    <property type="protein sequence ID" value="KAA8896754.1"/>
    <property type="molecule type" value="Genomic_DNA"/>
</dbReference>
<evidence type="ECO:0000256" key="14">
    <source>
        <dbReference type="SAM" id="MobiDB-lite"/>
    </source>
</evidence>
<dbReference type="InterPro" id="IPR047821">
    <property type="entry name" value="P5B-type_ATPase"/>
</dbReference>
<dbReference type="PRINTS" id="PR00119">
    <property type="entry name" value="CATATPASE"/>
</dbReference>
<feature type="transmembrane region" description="Helical" evidence="13">
    <location>
        <begin position="1214"/>
        <end position="1233"/>
    </location>
</feature>
<feature type="compositionally biased region" description="Basic and acidic residues" evidence="14">
    <location>
        <begin position="185"/>
        <end position="196"/>
    </location>
</feature>
<keyword evidence="18" id="KW-1185">Reference proteome</keyword>
<keyword evidence="9 13" id="KW-1278">Translocase</keyword>
<evidence type="ECO:0000256" key="12">
    <source>
        <dbReference type="ARBA" id="ARBA00049360"/>
    </source>
</evidence>
<dbReference type="NCBIfam" id="TIGR01494">
    <property type="entry name" value="ATPase_P-type"/>
    <property type="match status" value="2"/>
</dbReference>
<keyword evidence="8 13" id="KW-0460">Magnesium</keyword>
<feature type="transmembrane region" description="Helical" evidence="13">
    <location>
        <begin position="478"/>
        <end position="494"/>
    </location>
</feature>
<feature type="region of interest" description="Disordered" evidence="14">
    <location>
        <begin position="156"/>
        <end position="218"/>
    </location>
</feature>
<keyword evidence="11 13" id="KW-0472">Membrane</keyword>
<dbReference type="InterPro" id="IPR023299">
    <property type="entry name" value="ATPase_P-typ_cyto_dom_N"/>
</dbReference>
<dbReference type="Gene3D" id="3.40.50.1000">
    <property type="entry name" value="HAD superfamily/HAD-like"/>
    <property type="match status" value="1"/>
</dbReference>
<dbReference type="CDD" id="cd07542">
    <property type="entry name" value="P-type_ATPase_cation"/>
    <property type="match status" value="1"/>
</dbReference>
<dbReference type="PANTHER" id="PTHR45630">
    <property type="entry name" value="CATION-TRANSPORTING ATPASE-RELATED"/>
    <property type="match status" value="1"/>
</dbReference>
<dbReference type="InterPro" id="IPR059000">
    <property type="entry name" value="ATPase_P-type_domA"/>
</dbReference>
<dbReference type="SUPFAM" id="SSF56784">
    <property type="entry name" value="HAD-like"/>
    <property type="match status" value="1"/>
</dbReference>
<keyword evidence="5 13" id="KW-0479">Metal-binding</keyword>
<feature type="domain" description="P5B-type ATPase N-terminal" evidence="16">
    <location>
        <begin position="264"/>
        <end position="419"/>
    </location>
</feature>
<dbReference type="FunFam" id="1.20.1110.10:FF:000023">
    <property type="entry name" value="Cation-transporting ATPase"/>
    <property type="match status" value="1"/>
</dbReference>
<dbReference type="InterPro" id="IPR008250">
    <property type="entry name" value="ATPase_P-typ_transduc_dom_A_sf"/>
</dbReference>
<feature type="transmembrane region" description="Helical" evidence="13">
    <location>
        <begin position="731"/>
        <end position="752"/>
    </location>
</feature>
<evidence type="ECO:0000259" key="15">
    <source>
        <dbReference type="Pfam" id="PF00122"/>
    </source>
</evidence>
<dbReference type="InterPro" id="IPR044492">
    <property type="entry name" value="P_typ_ATPase_HD_dom"/>
</dbReference>